<protein>
    <submittedName>
        <fullName evidence="2">Uncharacterized protein</fullName>
    </submittedName>
</protein>
<proteinExistence type="predicted"/>
<dbReference type="Proteomes" id="UP000000763">
    <property type="component" value="Chromosome 6"/>
</dbReference>
<feature type="compositionally biased region" description="Gly residues" evidence="1">
    <location>
        <begin position="62"/>
        <end position="74"/>
    </location>
</feature>
<dbReference type="EMBL" id="AP004731">
    <property type="protein sequence ID" value="BAD54130.1"/>
    <property type="molecule type" value="Genomic_DNA"/>
</dbReference>
<feature type="region of interest" description="Disordered" evidence="1">
    <location>
        <begin position="1"/>
        <end position="88"/>
    </location>
</feature>
<evidence type="ECO:0000256" key="1">
    <source>
        <dbReference type="SAM" id="MobiDB-lite"/>
    </source>
</evidence>
<dbReference type="AlphaFoldDB" id="Q5Z7I4"/>
<gene>
    <name evidence="2" type="primary">OSJNBa0016D02.40</name>
</gene>
<sequence>MALLLHQPLLPEGSAAAAVGSPLPSRSGRGGEGQQHGDALEAATSPPLSSSSPPPPLPSPDPGGGSVDTVGGGTQAIVSVSRPVAEGE</sequence>
<evidence type="ECO:0000313" key="2">
    <source>
        <dbReference type="EMBL" id="BAD54130.1"/>
    </source>
</evidence>
<organism evidence="2 3">
    <name type="scientific">Oryza sativa subsp. japonica</name>
    <name type="common">Rice</name>
    <dbReference type="NCBI Taxonomy" id="39947"/>
    <lineage>
        <taxon>Eukaryota</taxon>
        <taxon>Viridiplantae</taxon>
        <taxon>Streptophyta</taxon>
        <taxon>Embryophyta</taxon>
        <taxon>Tracheophyta</taxon>
        <taxon>Spermatophyta</taxon>
        <taxon>Magnoliopsida</taxon>
        <taxon>Liliopsida</taxon>
        <taxon>Poales</taxon>
        <taxon>Poaceae</taxon>
        <taxon>BOP clade</taxon>
        <taxon>Oryzoideae</taxon>
        <taxon>Oryzeae</taxon>
        <taxon>Oryzinae</taxon>
        <taxon>Oryza</taxon>
        <taxon>Oryza sativa</taxon>
    </lineage>
</organism>
<name>Q5Z7I4_ORYSJ</name>
<reference evidence="3" key="1">
    <citation type="journal article" date="2005" name="Nature">
        <title>The map-based sequence of the rice genome.</title>
        <authorList>
            <consortium name="International rice genome sequencing project (IRGSP)"/>
            <person name="Matsumoto T."/>
            <person name="Wu J."/>
            <person name="Kanamori H."/>
            <person name="Katayose Y."/>
            <person name="Fujisawa M."/>
            <person name="Namiki N."/>
            <person name="Mizuno H."/>
            <person name="Yamamoto K."/>
            <person name="Antonio B.A."/>
            <person name="Baba T."/>
            <person name="Sakata K."/>
            <person name="Nagamura Y."/>
            <person name="Aoki H."/>
            <person name="Arikawa K."/>
            <person name="Arita K."/>
            <person name="Bito T."/>
            <person name="Chiden Y."/>
            <person name="Fujitsuka N."/>
            <person name="Fukunaka R."/>
            <person name="Hamada M."/>
            <person name="Harada C."/>
            <person name="Hayashi A."/>
            <person name="Hijishita S."/>
            <person name="Honda M."/>
            <person name="Hosokawa S."/>
            <person name="Ichikawa Y."/>
            <person name="Idonuma A."/>
            <person name="Iijima M."/>
            <person name="Ikeda M."/>
            <person name="Ikeno M."/>
            <person name="Ito K."/>
            <person name="Ito S."/>
            <person name="Ito T."/>
            <person name="Ito Y."/>
            <person name="Ito Y."/>
            <person name="Iwabuchi A."/>
            <person name="Kamiya K."/>
            <person name="Karasawa W."/>
            <person name="Kurita K."/>
            <person name="Katagiri S."/>
            <person name="Kikuta A."/>
            <person name="Kobayashi H."/>
            <person name="Kobayashi N."/>
            <person name="Machita K."/>
            <person name="Maehara T."/>
            <person name="Masukawa M."/>
            <person name="Mizubayashi T."/>
            <person name="Mukai Y."/>
            <person name="Nagasaki H."/>
            <person name="Nagata Y."/>
            <person name="Naito S."/>
            <person name="Nakashima M."/>
            <person name="Nakama Y."/>
            <person name="Nakamichi Y."/>
            <person name="Nakamura M."/>
            <person name="Meguro A."/>
            <person name="Negishi M."/>
            <person name="Ohta I."/>
            <person name="Ohta T."/>
            <person name="Okamoto M."/>
            <person name="Ono N."/>
            <person name="Saji S."/>
            <person name="Sakaguchi M."/>
            <person name="Sakai K."/>
            <person name="Shibata M."/>
            <person name="Shimokawa T."/>
            <person name="Song J."/>
            <person name="Takazaki Y."/>
            <person name="Terasawa K."/>
            <person name="Tsugane M."/>
            <person name="Tsuji K."/>
            <person name="Ueda S."/>
            <person name="Waki K."/>
            <person name="Yamagata H."/>
            <person name="Yamamoto M."/>
            <person name="Yamamoto S."/>
            <person name="Yamane H."/>
            <person name="Yoshiki S."/>
            <person name="Yoshihara R."/>
            <person name="Yukawa K."/>
            <person name="Zhong H."/>
            <person name="Yano M."/>
            <person name="Yuan Q."/>
            <person name="Ouyang S."/>
            <person name="Liu J."/>
            <person name="Jones K.M."/>
            <person name="Gansberger K."/>
            <person name="Moffat K."/>
            <person name="Hill J."/>
            <person name="Bera J."/>
            <person name="Fadrosh D."/>
            <person name="Jin S."/>
            <person name="Johri S."/>
            <person name="Kim M."/>
            <person name="Overton L."/>
            <person name="Reardon M."/>
            <person name="Tsitrin T."/>
            <person name="Vuong H."/>
            <person name="Weaver B."/>
            <person name="Ciecko A."/>
            <person name="Tallon L."/>
            <person name="Jackson J."/>
            <person name="Pai G."/>
            <person name="Aken S.V."/>
            <person name="Utterback T."/>
            <person name="Reidmuller S."/>
            <person name="Feldblyum T."/>
            <person name="Hsiao J."/>
            <person name="Zismann V."/>
            <person name="Iobst S."/>
            <person name="de Vazeille A.R."/>
            <person name="Buell C.R."/>
            <person name="Ying K."/>
            <person name="Li Y."/>
            <person name="Lu T."/>
            <person name="Huang Y."/>
            <person name="Zhao Q."/>
            <person name="Feng Q."/>
            <person name="Zhang L."/>
            <person name="Zhu J."/>
            <person name="Weng Q."/>
            <person name="Mu J."/>
            <person name="Lu Y."/>
            <person name="Fan D."/>
            <person name="Liu Y."/>
            <person name="Guan J."/>
            <person name="Zhang Y."/>
            <person name="Yu S."/>
            <person name="Liu X."/>
            <person name="Zhang Y."/>
            <person name="Hong G."/>
            <person name="Han B."/>
            <person name="Choisne N."/>
            <person name="Demange N."/>
            <person name="Orjeda G."/>
            <person name="Samain S."/>
            <person name="Cattolico L."/>
            <person name="Pelletier E."/>
            <person name="Couloux A."/>
            <person name="Segurens B."/>
            <person name="Wincker P."/>
            <person name="D'Hont A."/>
            <person name="Scarpelli C."/>
            <person name="Weissenbach J."/>
            <person name="Salanoubat M."/>
            <person name="Quetier F."/>
            <person name="Yu Y."/>
            <person name="Kim H.R."/>
            <person name="Rambo T."/>
            <person name="Currie J."/>
            <person name="Collura K."/>
            <person name="Luo M."/>
            <person name="Yang T."/>
            <person name="Ammiraju J.S.S."/>
            <person name="Engler F."/>
            <person name="Soderlund C."/>
            <person name="Wing R.A."/>
            <person name="Palmer L.E."/>
            <person name="de la Bastide M."/>
            <person name="Spiegel L."/>
            <person name="Nascimento L."/>
            <person name="Zutavern T."/>
            <person name="O'Shaughnessy A."/>
            <person name="Dike S."/>
            <person name="Dedhia N."/>
            <person name="Preston R."/>
            <person name="Balija V."/>
            <person name="McCombie W.R."/>
            <person name="Chow T."/>
            <person name="Chen H."/>
            <person name="Chung M."/>
            <person name="Chen C."/>
            <person name="Shaw J."/>
            <person name="Wu H."/>
            <person name="Hsiao K."/>
            <person name="Chao Y."/>
            <person name="Chu M."/>
            <person name="Cheng C."/>
            <person name="Hour A."/>
            <person name="Lee P."/>
            <person name="Lin S."/>
            <person name="Lin Y."/>
            <person name="Liou J."/>
            <person name="Liu S."/>
            <person name="Hsing Y."/>
            <person name="Raghuvanshi S."/>
            <person name="Mohanty A."/>
            <person name="Bharti A.K."/>
            <person name="Gaur A."/>
            <person name="Gupta V."/>
            <person name="Kumar D."/>
            <person name="Ravi V."/>
            <person name="Vij S."/>
            <person name="Kapur A."/>
            <person name="Khurana P."/>
            <person name="Khurana P."/>
            <person name="Khurana J.P."/>
            <person name="Tyagi A.K."/>
            <person name="Gaikwad K."/>
            <person name="Singh A."/>
            <person name="Dalal V."/>
            <person name="Srivastava S."/>
            <person name="Dixit A."/>
            <person name="Pal A.K."/>
            <person name="Ghazi I.A."/>
            <person name="Yadav M."/>
            <person name="Pandit A."/>
            <person name="Bhargava A."/>
            <person name="Sureshbabu K."/>
            <person name="Batra K."/>
            <person name="Sharma T.R."/>
            <person name="Mohapatra T."/>
            <person name="Singh N.K."/>
            <person name="Messing J."/>
            <person name="Nelson A.B."/>
            <person name="Fuks G."/>
            <person name="Kavchok S."/>
            <person name="Keizer G."/>
            <person name="Linton E."/>
            <person name="Llaca V."/>
            <person name="Song R."/>
            <person name="Tanyolac B."/>
            <person name="Young S."/>
            <person name="Ho-Il K."/>
            <person name="Hahn J.H."/>
            <person name="Sangsakoo G."/>
            <person name="Vanavichit A."/>
            <person name="de Mattos Luiz.A.T."/>
            <person name="Zimmer P.D."/>
            <person name="Malone G."/>
            <person name="Dellagostin O."/>
            <person name="de Oliveira A.C."/>
            <person name="Bevan M."/>
            <person name="Bancroft I."/>
            <person name="Minx P."/>
            <person name="Cordum H."/>
            <person name="Wilson R."/>
            <person name="Cheng Z."/>
            <person name="Jin W."/>
            <person name="Jiang J."/>
            <person name="Leong S.A."/>
            <person name="Iwama H."/>
            <person name="Gojobori T."/>
            <person name="Itoh T."/>
            <person name="Niimura Y."/>
            <person name="Fujii Y."/>
            <person name="Habara T."/>
            <person name="Sakai H."/>
            <person name="Sato Y."/>
            <person name="Wilson G."/>
            <person name="Kumar K."/>
            <person name="McCouch S."/>
            <person name="Juretic N."/>
            <person name="Hoen D."/>
            <person name="Wright S."/>
            <person name="Bruskiewich R."/>
            <person name="Bureau T."/>
            <person name="Miyao A."/>
            <person name="Hirochika H."/>
            <person name="Nishikawa T."/>
            <person name="Kadowaki K."/>
            <person name="Sugiura M."/>
            <person name="Burr B."/>
            <person name="Sasaki T."/>
        </authorList>
    </citation>
    <scope>NUCLEOTIDE SEQUENCE [LARGE SCALE GENOMIC DNA]</scope>
    <source>
        <strain evidence="3">cv. Nipponbare</strain>
    </source>
</reference>
<evidence type="ECO:0000313" key="3">
    <source>
        <dbReference type="Proteomes" id="UP000000763"/>
    </source>
</evidence>
<reference evidence="3" key="2">
    <citation type="journal article" date="2008" name="Nucleic Acids Res.">
        <title>The rice annotation project database (RAP-DB): 2008 update.</title>
        <authorList>
            <consortium name="The rice annotation project (RAP)"/>
        </authorList>
    </citation>
    <scope>GENOME REANNOTATION</scope>
    <source>
        <strain evidence="3">cv. Nipponbare</strain>
    </source>
</reference>
<feature type="compositionally biased region" description="Pro residues" evidence="1">
    <location>
        <begin position="52"/>
        <end position="61"/>
    </location>
</feature>
<accession>Q5Z7I4</accession>